<dbReference type="InterPro" id="IPR004464">
    <property type="entry name" value="FBPase_class-2/SBPase"/>
</dbReference>
<comment type="cofactor">
    <cofactor evidence="9">
        <name>Mn(2+)</name>
        <dbReference type="ChEBI" id="CHEBI:29035"/>
    </cofactor>
</comment>
<comment type="catalytic activity">
    <reaction evidence="1">
        <text>beta-D-fructose 1,6-bisphosphate + H2O = beta-D-fructose 6-phosphate + phosphate</text>
        <dbReference type="Rhea" id="RHEA:11064"/>
        <dbReference type="ChEBI" id="CHEBI:15377"/>
        <dbReference type="ChEBI" id="CHEBI:32966"/>
        <dbReference type="ChEBI" id="CHEBI:43474"/>
        <dbReference type="ChEBI" id="CHEBI:57634"/>
        <dbReference type="EC" id="3.1.3.11"/>
    </reaction>
</comment>
<dbReference type="PIRSF" id="PIRSF004532">
    <property type="entry name" value="GlpX"/>
    <property type="match status" value="1"/>
</dbReference>
<reference evidence="12" key="2">
    <citation type="journal article" date="2010" name="Stand. Genomic Sci.">
        <title>Complete genome sequence of Thermaerobacter marianensis type strain (7p75aT).</title>
        <authorList>
            <person name="Han C."/>
            <person name="Gu W."/>
            <person name="Zhang X."/>
            <person name="Lapidus A."/>
            <person name="Nolan M."/>
            <person name="Copeland A."/>
            <person name="Lucas S."/>
            <person name="Glavina Del Rio T."/>
            <person name="Tice H."/>
            <person name="Cheng J."/>
            <person name="Tapia R."/>
            <person name="Goodwin L."/>
            <person name="Pitluck S."/>
            <person name="Pagani I."/>
            <person name="Ivanova N."/>
            <person name="Mavromatis K."/>
            <person name="Mikhailova N."/>
            <person name="Pati A."/>
            <person name="Chen A."/>
            <person name="Palaniappan K."/>
            <person name="Land M."/>
            <person name="Hauser L."/>
            <person name="Chang Y."/>
            <person name="Jeffries C."/>
            <person name="Schneider S."/>
            <person name="Rohde M."/>
            <person name="Goker M."/>
            <person name="Pukall R."/>
            <person name="Woyke T."/>
            <person name="Bristow J."/>
            <person name="Eisen J."/>
            <person name="Markowitz V."/>
            <person name="Hugenholtz P."/>
            <person name="Kyrpides N."/>
            <person name="Klenk H."/>
            <person name="Detter J."/>
        </authorList>
    </citation>
    <scope>NUCLEOTIDE SEQUENCE [LARGE SCALE GENOMIC DNA]</scope>
    <source>
        <strain evidence="12">ATCC 700841 / DSM 12885 / JCM 10246 / 7p75a</strain>
    </source>
</reference>
<name>E6SGN9_THEM7</name>
<dbReference type="GO" id="GO:0006094">
    <property type="term" value="P:gluconeogenesis"/>
    <property type="evidence" value="ECO:0007669"/>
    <property type="project" value="InterPro"/>
</dbReference>
<dbReference type="GO" id="GO:0046872">
    <property type="term" value="F:metal ion binding"/>
    <property type="evidence" value="ECO:0007669"/>
    <property type="project" value="UniProtKB-KW"/>
</dbReference>
<evidence type="ECO:0000256" key="6">
    <source>
        <dbReference type="ARBA" id="ARBA00023277"/>
    </source>
</evidence>
<evidence type="ECO:0000256" key="3">
    <source>
        <dbReference type="ARBA" id="ARBA00022723"/>
    </source>
</evidence>
<feature type="binding site" evidence="10">
    <location>
        <position position="119"/>
    </location>
    <ligand>
        <name>substrate</name>
    </ligand>
</feature>
<keyword evidence="3 9" id="KW-0479">Metal-binding</keyword>
<evidence type="ECO:0000256" key="8">
    <source>
        <dbReference type="PIRNR" id="PIRNR004532"/>
    </source>
</evidence>
<dbReference type="AlphaFoldDB" id="E6SGN9"/>
<dbReference type="GO" id="GO:0042132">
    <property type="term" value="F:fructose 1,6-bisphosphate 1-phosphatase activity"/>
    <property type="evidence" value="ECO:0007669"/>
    <property type="project" value="UniProtKB-EC"/>
</dbReference>
<dbReference type="GO" id="GO:0006071">
    <property type="term" value="P:glycerol metabolic process"/>
    <property type="evidence" value="ECO:0007669"/>
    <property type="project" value="InterPro"/>
</dbReference>
<dbReference type="Pfam" id="PF03320">
    <property type="entry name" value="FBPase_glpX"/>
    <property type="match status" value="1"/>
</dbReference>
<accession>E6SGN9</accession>
<comment type="pathway">
    <text evidence="7">Carbohydrate biosynthesis.</text>
</comment>
<feature type="binding site" evidence="10">
    <location>
        <begin position="164"/>
        <end position="166"/>
    </location>
    <ligand>
        <name>substrate</name>
    </ligand>
</feature>
<sequence length="330" mass="34863">MERELTLELVRVTEAAALAAARWMGRGDKNAADGAAVDAMRAVFDTVDIRGTVVIGEGEMDEAPMLYIGEQVGSGQGPEVDVAVDPLEGTNLVAKGLPGAIAVLAVAPRGCLLHAPDMYMEKIAVGPAAAGTIDIERPIEENLQAVARALNKRVQDVTVILLDRPRHADLVARIRRAGARIRMISDGDVSAAIATALEGTGIDLMVGIGGAPEGVLAAAALYCLGGELQGRLWPEDDEDRERMRAMGIDEARVLRIEDLVRGEDVIFAATGITSGEMLKGVQFTSRGAFTHSVAMRYRTGTVRFVEAWHRLERKPVIGPLVGGTGPGAAG</sequence>
<gene>
    <name evidence="11" type="ordered locus">Tmar_0464</name>
</gene>
<evidence type="ECO:0000313" key="12">
    <source>
        <dbReference type="Proteomes" id="UP000008915"/>
    </source>
</evidence>
<dbReference type="KEGG" id="tmr:Tmar_0464"/>
<keyword evidence="4 11" id="KW-0378">Hydrolase</keyword>
<evidence type="ECO:0000313" key="11">
    <source>
        <dbReference type="EMBL" id="ADU50585.1"/>
    </source>
</evidence>
<feature type="binding site" evidence="9">
    <location>
        <position position="85"/>
    </location>
    <ligand>
        <name>Mn(2+)</name>
        <dbReference type="ChEBI" id="CHEBI:29035"/>
        <label>2</label>
    </ligand>
</feature>
<evidence type="ECO:0000256" key="1">
    <source>
        <dbReference type="ARBA" id="ARBA00001273"/>
    </source>
</evidence>
<keyword evidence="12" id="KW-1185">Reference proteome</keyword>
<comment type="similarity">
    <text evidence="2 8">Belongs to the FBPase class 2 family.</text>
</comment>
<dbReference type="CDD" id="cd01516">
    <property type="entry name" value="FBPase_glpX"/>
    <property type="match status" value="1"/>
</dbReference>
<feature type="binding site" evidence="9">
    <location>
        <position position="33"/>
    </location>
    <ligand>
        <name>Mn(2+)</name>
        <dbReference type="ChEBI" id="CHEBI:29035"/>
        <label>1</label>
    </ligand>
</feature>
<reference evidence="11 12" key="1">
    <citation type="journal article" date="2010" name="Stand. Genomic Sci.">
        <title>Complete genome sequence of Thermaerobacter marianensis type strain (7p75a).</title>
        <authorList>
            <person name="Han C."/>
            <person name="Gu W."/>
            <person name="Zhang X."/>
            <person name="Lapidus A."/>
            <person name="Nolan M."/>
            <person name="Copeland A."/>
            <person name="Lucas S."/>
            <person name="Del Rio T.G."/>
            <person name="Tice H."/>
            <person name="Cheng J.F."/>
            <person name="Tapia R."/>
            <person name="Goodwin L."/>
            <person name="Pitluck S."/>
            <person name="Pagani I."/>
            <person name="Ivanova N."/>
            <person name="Mavromatis K."/>
            <person name="Mikhailova N."/>
            <person name="Pati A."/>
            <person name="Chen A."/>
            <person name="Palaniappan K."/>
            <person name="Land M."/>
            <person name="Hauser L."/>
            <person name="Chang Y.J."/>
            <person name="Jeffries C.D."/>
            <person name="Schneider S."/>
            <person name="Rohde M."/>
            <person name="Goker M."/>
            <person name="Pukall R."/>
            <person name="Woyke T."/>
            <person name="Bristow J."/>
            <person name="Eisen J.A."/>
            <person name="Markowitz V."/>
            <person name="Hugenholtz P."/>
            <person name="Kyrpides N.C."/>
            <person name="Klenk H.P."/>
            <person name="Detter J.C."/>
        </authorList>
    </citation>
    <scope>NUCLEOTIDE SEQUENCE [LARGE SCALE GENOMIC DNA]</scope>
    <source>
        <strain evidence="12">ATCC 700841 / DSM 12885 / JCM 10246 / 7p75a</strain>
    </source>
</reference>
<keyword evidence="5 9" id="KW-0464">Manganese</keyword>
<evidence type="ECO:0000256" key="2">
    <source>
        <dbReference type="ARBA" id="ARBA00008989"/>
    </source>
</evidence>
<dbReference type="FunFam" id="3.40.190.90:FF:000001">
    <property type="entry name" value="Fructose-1,6-bisphosphatase"/>
    <property type="match status" value="1"/>
</dbReference>
<dbReference type="STRING" id="644966.Tmar_0464"/>
<organism evidence="11 12">
    <name type="scientific">Thermaerobacter marianensis (strain ATCC 700841 / DSM 12885 / JCM 10246 / 7p75a)</name>
    <dbReference type="NCBI Taxonomy" id="644966"/>
    <lineage>
        <taxon>Bacteria</taxon>
        <taxon>Bacillati</taxon>
        <taxon>Bacillota</taxon>
        <taxon>Clostridia</taxon>
        <taxon>Eubacteriales</taxon>
        <taxon>Clostridiales Family XVII. Incertae Sedis</taxon>
        <taxon>Thermaerobacter</taxon>
    </lineage>
</organism>
<evidence type="ECO:0000256" key="4">
    <source>
        <dbReference type="ARBA" id="ARBA00022801"/>
    </source>
</evidence>
<dbReference type="OrthoDB" id="9779353at2"/>
<dbReference type="RefSeq" id="WP_013494890.1">
    <property type="nucleotide sequence ID" value="NC_014831.1"/>
</dbReference>
<dbReference type="SUPFAM" id="SSF56655">
    <property type="entry name" value="Carbohydrate phosphatase"/>
    <property type="match status" value="1"/>
</dbReference>
<feature type="binding site" evidence="10">
    <location>
        <begin position="186"/>
        <end position="188"/>
    </location>
    <ligand>
        <name>substrate</name>
    </ligand>
</feature>
<evidence type="ECO:0000256" key="5">
    <source>
        <dbReference type="ARBA" id="ARBA00023211"/>
    </source>
</evidence>
<proteinExistence type="inferred from homology"/>
<feature type="binding site" evidence="9">
    <location>
        <position position="88"/>
    </location>
    <ligand>
        <name>Mn(2+)</name>
        <dbReference type="ChEBI" id="CHEBI:29035"/>
        <label>2</label>
    </ligand>
</feature>
<dbReference type="eggNOG" id="COG1494">
    <property type="taxonomic scope" value="Bacteria"/>
</dbReference>
<keyword evidence="6 8" id="KW-0119">Carbohydrate metabolism</keyword>
<dbReference type="GO" id="GO:0030388">
    <property type="term" value="P:fructose 1,6-bisphosphate metabolic process"/>
    <property type="evidence" value="ECO:0007669"/>
    <property type="project" value="TreeGrafter"/>
</dbReference>
<dbReference type="HOGENOM" id="CLU_054938_0_0_9"/>
<feature type="binding site" evidence="10">
    <location>
        <position position="210"/>
    </location>
    <ligand>
        <name>substrate</name>
    </ligand>
</feature>
<dbReference type="PANTHER" id="PTHR30447:SF0">
    <property type="entry name" value="FRUCTOSE-1,6-BISPHOSPHATASE 1 CLASS 2-RELATED"/>
    <property type="match status" value="1"/>
</dbReference>
<dbReference type="NCBIfam" id="TIGR00330">
    <property type="entry name" value="glpX"/>
    <property type="match status" value="1"/>
</dbReference>
<evidence type="ECO:0000256" key="7">
    <source>
        <dbReference type="ARBA" id="ARBA00024331"/>
    </source>
</evidence>
<protein>
    <recommendedName>
        <fullName evidence="8">Fructose-1,6-bisphosphatase</fullName>
    </recommendedName>
</protein>
<feature type="binding site" evidence="10">
    <location>
        <begin position="88"/>
        <end position="90"/>
    </location>
    <ligand>
        <name>substrate</name>
    </ligand>
</feature>
<dbReference type="GO" id="GO:0005829">
    <property type="term" value="C:cytosol"/>
    <property type="evidence" value="ECO:0007669"/>
    <property type="project" value="TreeGrafter"/>
</dbReference>
<dbReference type="Proteomes" id="UP000008915">
    <property type="component" value="Chromosome"/>
</dbReference>
<feature type="binding site" evidence="9">
    <location>
        <position position="57"/>
    </location>
    <ligand>
        <name>Mn(2+)</name>
        <dbReference type="ChEBI" id="CHEBI:29035"/>
        <label>1</label>
    </ligand>
</feature>
<dbReference type="PANTHER" id="PTHR30447">
    <property type="entry name" value="FRUCTOSE-1,6-BISPHOSPHATASE CLASS 2"/>
    <property type="match status" value="1"/>
</dbReference>
<feature type="binding site" evidence="9">
    <location>
        <position position="213"/>
    </location>
    <ligand>
        <name>Mn(2+)</name>
        <dbReference type="ChEBI" id="CHEBI:29035"/>
        <label>2</label>
    </ligand>
</feature>
<dbReference type="EMBL" id="CP002344">
    <property type="protein sequence ID" value="ADU50585.1"/>
    <property type="molecule type" value="Genomic_DNA"/>
</dbReference>
<evidence type="ECO:0000256" key="9">
    <source>
        <dbReference type="PIRSR" id="PIRSR004532-1"/>
    </source>
</evidence>
<evidence type="ECO:0000256" key="10">
    <source>
        <dbReference type="PIRSR" id="PIRSR004532-2"/>
    </source>
</evidence>
<dbReference type="Gene3D" id="3.30.540.10">
    <property type="entry name" value="Fructose-1,6-Bisphosphatase, subunit A, domain 1"/>
    <property type="match status" value="1"/>
</dbReference>
<dbReference type="Gene3D" id="3.40.190.90">
    <property type="match status" value="1"/>
</dbReference>